<protein>
    <submittedName>
        <fullName evidence="1">Uncharacterized protein</fullName>
    </submittedName>
</protein>
<organism evidence="1">
    <name type="scientific">Arundo donax</name>
    <name type="common">Giant reed</name>
    <name type="synonym">Donax arundinaceus</name>
    <dbReference type="NCBI Taxonomy" id="35708"/>
    <lineage>
        <taxon>Eukaryota</taxon>
        <taxon>Viridiplantae</taxon>
        <taxon>Streptophyta</taxon>
        <taxon>Embryophyta</taxon>
        <taxon>Tracheophyta</taxon>
        <taxon>Spermatophyta</taxon>
        <taxon>Magnoliopsida</taxon>
        <taxon>Liliopsida</taxon>
        <taxon>Poales</taxon>
        <taxon>Poaceae</taxon>
        <taxon>PACMAD clade</taxon>
        <taxon>Arundinoideae</taxon>
        <taxon>Arundineae</taxon>
        <taxon>Arundo</taxon>
    </lineage>
</organism>
<sequence length="41" mass="4465">MITQKEACLNDAENGLLQKTKMKTSNKAKEIGNTAINISDV</sequence>
<reference evidence="1" key="2">
    <citation type="journal article" date="2015" name="Data Brief">
        <title>Shoot transcriptome of the giant reed, Arundo donax.</title>
        <authorList>
            <person name="Barrero R.A."/>
            <person name="Guerrero F.D."/>
            <person name="Moolhuijzen P."/>
            <person name="Goolsby J.A."/>
            <person name="Tidwell J."/>
            <person name="Bellgard S.E."/>
            <person name="Bellgard M.I."/>
        </authorList>
    </citation>
    <scope>NUCLEOTIDE SEQUENCE</scope>
    <source>
        <tissue evidence="1">Shoot tissue taken approximately 20 cm above the soil surface</tissue>
    </source>
</reference>
<dbReference type="EMBL" id="GBRH01164886">
    <property type="protein sequence ID" value="JAE33010.1"/>
    <property type="molecule type" value="Transcribed_RNA"/>
</dbReference>
<proteinExistence type="predicted"/>
<name>A0A0A9H715_ARUDO</name>
<dbReference type="AlphaFoldDB" id="A0A0A9H715"/>
<evidence type="ECO:0000313" key="1">
    <source>
        <dbReference type="EMBL" id="JAE33010.1"/>
    </source>
</evidence>
<accession>A0A0A9H715</accession>
<reference evidence="1" key="1">
    <citation type="submission" date="2014-09" db="EMBL/GenBank/DDBJ databases">
        <authorList>
            <person name="Magalhaes I.L.F."/>
            <person name="Oliveira U."/>
            <person name="Santos F.R."/>
            <person name="Vidigal T.H.D.A."/>
            <person name="Brescovit A.D."/>
            <person name="Santos A.J."/>
        </authorList>
    </citation>
    <scope>NUCLEOTIDE SEQUENCE</scope>
    <source>
        <tissue evidence="1">Shoot tissue taken approximately 20 cm above the soil surface</tissue>
    </source>
</reference>